<sequence>MSTSITSAQADRTASGSAWALAGAAVFLVAYLAVSPVAGLFATGDIPLPTDPGEEVKAFLVASPLAAVSGAVLQAVSVLGFAAFARVVVPMTGNRTLGVVAGVSVAAMLISSAITLVSALFAADLSADNLSMLRMASFYAGGVLNVATLGFVAFVASRRLLRIGAVGKGTAILGYVVGTLSMLSVISLAVYYANLFLPLGRVGSMVWTVLAAVVLARRTGRSDR</sequence>
<keyword evidence="1" id="KW-0812">Transmembrane</keyword>
<dbReference type="AlphaFoldDB" id="A0A6M1QVQ5"/>
<reference evidence="2 3" key="1">
    <citation type="submission" date="2020-02" db="EMBL/GenBank/DDBJ databases">
        <title>Whole-genome analyses of novel actinobacteria.</title>
        <authorList>
            <person name="Sahin N."/>
        </authorList>
    </citation>
    <scope>NUCLEOTIDE SEQUENCE [LARGE SCALE GENOMIC DNA]</scope>
    <source>
        <strain evidence="2 3">KC13</strain>
    </source>
</reference>
<dbReference type="Proteomes" id="UP000483261">
    <property type="component" value="Unassembled WGS sequence"/>
</dbReference>
<feature type="transmembrane region" description="Helical" evidence="1">
    <location>
        <begin position="199"/>
        <end position="216"/>
    </location>
</feature>
<keyword evidence="3" id="KW-1185">Reference proteome</keyword>
<accession>A0A6M1QVQ5</accession>
<keyword evidence="1" id="KW-1133">Transmembrane helix</keyword>
<comment type="caution">
    <text evidence="2">The sequence shown here is derived from an EMBL/GenBank/DDBJ whole genome shotgun (WGS) entry which is preliminary data.</text>
</comment>
<evidence type="ECO:0008006" key="4">
    <source>
        <dbReference type="Google" id="ProtNLM"/>
    </source>
</evidence>
<keyword evidence="1" id="KW-0472">Membrane</keyword>
<name>A0A6M1QVQ5_9ACTN</name>
<feature type="transmembrane region" description="Helical" evidence="1">
    <location>
        <begin position="169"/>
        <end position="193"/>
    </location>
</feature>
<evidence type="ECO:0000256" key="1">
    <source>
        <dbReference type="SAM" id="Phobius"/>
    </source>
</evidence>
<organism evidence="2 3">
    <name type="scientific">Nocardioides turkmenicus</name>
    <dbReference type="NCBI Taxonomy" id="2711220"/>
    <lineage>
        <taxon>Bacteria</taxon>
        <taxon>Bacillati</taxon>
        <taxon>Actinomycetota</taxon>
        <taxon>Actinomycetes</taxon>
        <taxon>Propionibacteriales</taxon>
        <taxon>Nocardioidaceae</taxon>
        <taxon>Nocardioides</taxon>
    </lineage>
</organism>
<dbReference type="EMBL" id="JAALAA010000003">
    <property type="protein sequence ID" value="NGN91934.1"/>
    <property type="molecule type" value="Genomic_DNA"/>
</dbReference>
<gene>
    <name evidence="2" type="ORF">G5C66_04185</name>
</gene>
<evidence type="ECO:0000313" key="3">
    <source>
        <dbReference type="Proteomes" id="UP000483261"/>
    </source>
</evidence>
<evidence type="ECO:0000313" key="2">
    <source>
        <dbReference type="EMBL" id="NGN91934.1"/>
    </source>
</evidence>
<feature type="transmembrane region" description="Helical" evidence="1">
    <location>
        <begin position="62"/>
        <end position="85"/>
    </location>
</feature>
<feature type="transmembrane region" description="Helical" evidence="1">
    <location>
        <begin position="135"/>
        <end position="157"/>
    </location>
</feature>
<protein>
    <recommendedName>
        <fullName evidence="4">DUF4386 domain-containing protein</fullName>
    </recommendedName>
</protein>
<feature type="transmembrane region" description="Helical" evidence="1">
    <location>
        <begin position="97"/>
        <end position="123"/>
    </location>
</feature>
<feature type="transmembrane region" description="Helical" evidence="1">
    <location>
        <begin position="21"/>
        <end position="42"/>
    </location>
</feature>
<dbReference type="RefSeq" id="WP_165109709.1">
    <property type="nucleotide sequence ID" value="NZ_JAALAA010000003.1"/>
</dbReference>
<proteinExistence type="predicted"/>